<dbReference type="AlphaFoldDB" id="A0A2P5D3Q6"/>
<dbReference type="EMBL" id="JXTB01000067">
    <property type="protein sequence ID" value="PON67924.1"/>
    <property type="molecule type" value="Genomic_DNA"/>
</dbReference>
<comment type="caution">
    <text evidence="1">The sequence shown here is derived from an EMBL/GenBank/DDBJ whole genome shotgun (WGS) entry which is preliminary data.</text>
</comment>
<keyword evidence="2" id="KW-1185">Reference proteome</keyword>
<dbReference type="OrthoDB" id="10337877at2759"/>
<organism evidence="1 2">
    <name type="scientific">Parasponia andersonii</name>
    <name type="common">Sponia andersonii</name>
    <dbReference type="NCBI Taxonomy" id="3476"/>
    <lineage>
        <taxon>Eukaryota</taxon>
        <taxon>Viridiplantae</taxon>
        <taxon>Streptophyta</taxon>
        <taxon>Embryophyta</taxon>
        <taxon>Tracheophyta</taxon>
        <taxon>Spermatophyta</taxon>
        <taxon>Magnoliopsida</taxon>
        <taxon>eudicotyledons</taxon>
        <taxon>Gunneridae</taxon>
        <taxon>Pentapetalae</taxon>
        <taxon>rosids</taxon>
        <taxon>fabids</taxon>
        <taxon>Rosales</taxon>
        <taxon>Cannabaceae</taxon>
        <taxon>Parasponia</taxon>
    </lineage>
</organism>
<accession>A0A2P5D3Q6</accession>
<feature type="non-terminal residue" evidence="1">
    <location>
        <position position="1"/>
    </location>
</feature>
<gene>
    <name evidence="1" type="ORF">PanWU01x14_099210</name>
</gene>
<evidence type="ECO:0000313" key="2">
    <source>
        <dbReference type="Proteomes" id="UP000237105"/>
    </source>
</evidence>
<dbReference type="Proteomes" id="UP000237105">
    <property type="component" value="Unassembled WGS sequence"/>
</dbReference>
<proteinExistence type="predicted"/>
<name>A0A2P5D3Q6_PARAD</name>
<protein>
    <submittedName>
        <fullName evidence="1">Uncharacterized protein</fullName>
    </submittedName>
</protein>
<evidence type="ECO:0000313" key="1">
    <source>
        <dbReference type="EMBL" id="PON67924.1"/>
    </source>
</evidence>
<reference evidence="2" key="1">
    <citation type="submission" date="2016-06" db="EMBL/GenBank/DDBJ databases">
        <title>Parallel loss of symbiosis genes in relatives of nitrogen-fixing non-legume Parasponia.</title>
        <authorList>
            <person name="Van Velzen R."/>
            <person name="Holmer R."/>
            <person name="Bu F."/>
            <person name="Rutten L."/>
            <person name="Van Zeijl A."/>
            <person name="Liu W."/>
            <person name="Santuari L."/>
            <person name="Cao Q."/>
            <person name="Sharma T."/>
            <person name="Shen D."/>
            <person name="Roswanjaya Y."/>
            <person name="Wardhani T."/>
            <person name="Kalhor M.S."/>
            <person name="Jansen J."/>
            <person name="Van den Hoogen J."/>
            <person name="Gungor B."/>
            <person name="Hartog M."/>
            <person name="Hontelez J."/>
            <person name="Verver J."/>
            <person name="Yang W.-C."/>
            <person name="Schijlen E."/>
            <person name="Repin R."/>
            <person name="Schilthuizen M."/>
            <person name="Schranz E."/>
            <person name="Heidstra R."/>
            <person name="Miyata K."/>
            <person name="Fedorova E."/>
            <person name="Kohlen W."/>
            <person name="Bisseling T."/>
            <person name="Smit S."/>
            <person name="Geurts R."/>
        </authorList>
    </citation>
    <scope>NUCLEOTIDE SEQUENCE [LARGE SCALE GENOMIC DNA]</scope>
    <source>
        <strain evidence="2">cv. WU1-14</strain>
    </source>
</reference>
<sequence>RTLSVSLHLDVLHLRLLARIGGDAIAPKELESHYYSSSQRSLGFLGHIEVDALGLVNHSVPFFHLKEVLAFRGHFSHTHFGYYSDLRKDQE</sequence>